<feature type="transmembrane region" description="Helical" evidence="1">
    <location>
        <begin position="242"/>
        <end position="265"/>
    </location>
</feature>
<proteinExistence type="predicted"/>
<feature type="transmembrane region" description="Helical" evidence="1">
    <location>
        <begin position="351"/>
        <end position="376"/>
    </location>
</feature>
<name>A0A5N6BE47_9ACTN</name>
<keyword evidence="2" id="KW-0732">Signal</keyword>
<feature type="transmembrane region" description="Helical" evidence="1">
    <location>
        <begin position="218"/>
        <end position="235"/>
    </location>
</feature>
<feature type="transmembrane region" description="Helical" evidence="1">
    <location>
        <begin position="271"/>
        <end position="289"/>
    </location>
</feature>
<gene>
    <name evidence="3" type="ORF">FH610_035890</name>
</gene>
<protein>
    <submittedName>
        <fullName evidence="3">HupE/UreJ family protein</fullName>
    </submittedName>
</protein>
<feature type="transmembrane region" description="Helical" evidence="1">
    <location>
        <begin position="383"/>
        <end position="404"/>
    </location>
</feature>
<dbReference type="PROSITE" id="PS51318">
    <property type="entry name" value="TAT"/>
    <property type="match status" value="1"/>
</dbReference>
<feature type="chain" id="PRO_5039445245" evidence="2">
    <location>
        <begin position="27"/>
        <end position="410"/>
    </location>
</feature>
<sequence length="410" mass="43845">MSPAARRRVCAVIAAAAVAVLFSALSAPLGAPPALAHGFTSTVYVNLDSPQAGHVRTELQLEYDLLVVSAADYEKDDPLFRAGTAAFEAGDSGQQAAALDAHAGSVVAYVSERFGVTAGGEACAPVRDGGFTIGRREGVPYARLTLDYRCPGSAEAHEVRSALFAGSEGYVRDSKTIVTYDLDLKSGSTALDAQHRSFSTHQSWFERFWEFFRLGAEHLLGGLDHILFLLALIAGSRRLREIVLAATTFTLAHSVTFVLAALGLVEAPASFVEPVIALSIAVVAGWHLWRVWRHRSHAADLETAGHGRLGLDGTGWTRLAVVFCFGLVHGLGFAAALGIDQAWSWTLLWSLLVFNVGIEVVQLTVIVAVFPLLALLRHRRPIVGLWTTGAIAAGVSAMGLVWFVQRIPGI</sequence>
<accession>A0A5N6BE47</accession>
<feature type="signal peptide" evidence="2">
    <location>
        <begin position="1"/>
        <end position="26"/>
    </location>
</feature>
<dbReference type="InterPro" id="IPR006311">
    <property type="entry name" value="TAT_signal"/>
</dbReference>
<evidence type="ECO:0000256" key="2">
    <source>
        <dbReference type="SAM" id="SignalP"/>
    </source>
</evidence>
<dbReference type="InterPro" id="IPR032809">
    <property type="entry name" value="Put_HupE_UreJ"/>
</dbReference>
<comment type="caution">
    <text evidence="3">The sequence shown here is derived from an EMBL/GenBank/DDBJ whole genome shotgun (WGS) entry which is preliminary data.</text>
</comment>
<evidence type="ECO:0000313" key="3">
    <source>
        <dbReference type="EMBL" id="KAB8178755.1"/>
    </source>
</evidence>
<feature type="transmembrane region" description="Helical" evidence="1">
    <location>
        <begin position="319"/>
        <end position="339"/>
    </location>
</feature>
<organism evidence="3 4">
    <name type="scientific">Microbispora catharanthi</name>
    <dbReference type="NCBI Taxonomy" id="1712871"/>
    <lineage>
        <taxon>Bacteria</taxon>
        <taxon>Bacillati</taxon>
        <taxon>Actinomycetota</taxon>
        <taxon>Actinomycetes</taxon>
        <taxon>Streptosporangiales</taxon>
        <taxon>Streptosporangiaceae</taxon>
        <taxon>Microbispora</taxon>
    </lineage>
</organism>
<keyword evidence="1" id="KW-1133">Transmembrane helix</keyword>
<reference evidence="3 4" key="1">
    <citation type="submission" date="2019-10" db="EMBL/GenBank/DDBJ databases">
        <title>Nonomuraea sp. nov., isolated from Phyllanthus amarus.</title>
        <authorList>
            <person name="Klykleung N."/>
            <person name="Tanasupawat S."/>
        </authorList>
    </citation>
    <scope>NUCLEOTIDE SEQUENCE [LARGE SCALE GENOMIC DNA]</scope>
    <source>
        <strain evidence="3 4">CR1-09</strain>
    </source>
</reference>
<dbReference type="RefSeq" id="WP_139579694.1">
    <property type="nucleotide sequence ID" value="NZ_VDMA02000027.1"/>
</dbReference>
<keyword evidence="4" id="KW-1185">Reference proteome</keyword>
<keyword evidence="1" id="KW-0472">Membrane</keyword>
<keyword evidence="1" id="KW-0812">Transmembrane</keyword>
<evidence type="ECO:0000313" key="4">
    <source>
        <dbReference type="Proteomes" id="UP000313066"/>
    </source>
</evidence>
<evidence type="ECO:0000256" key="1">
    <source>
        <dbReference type="SAM" id="Phobius"/>
    </source>
</evidence>
<dbReference type="EMBL" id="VDMA02000027">
    <property type="protein sequence ID" value="KAB8178755.1"/>
    <property type="molecule type" value="Genomic_DNA"/>
</dbReference>
<dbReference type="AlphaFoldDB" id="A0A5N6BE47"/>
<dbReference type="Pfam" id="PF13795">
    <property type="entry name" value="HupE_UreJ_2"/>
    <property type="match status" value="1"/>
</dbReference>
<dbReference type="Proteomes" id="UP000313066">
    <property type="component" value="Unassembled WGS sequence"/>
</dbReference>